<dbReference type="EMBL" id="ABVL01000017">
    <property type="protein sequence ID" value="EDY17720.1"/>
    <property type="molecule type" value="Genomic_DNA"/>
</dbReference>
<feature type="compositionally biased region" description="Pro residues" evidence="1">
    <location>
        <begin position="307"/>
        <end position="316"/>
    </location>
</feature>
<dbReference type="RefSeq" id="WP_006982080.1">
    <property type="nucleotide sequence ID" value="NZ_ABVL01000017.1"/>
</dbReference>
<dbReference type="InParanoid" id="B4D769"/>
<feature type="domain" description="ThuA-like" evidence="3">
    <location>
        <begin position="32"/>
        <end position="276"/>
    </location>
</feature>
<dbReference type="InterPro" id="IPR029010">
    <property type="entry name" value="ThuA-like"/>
</dbReference>
<dbReference type="Gene3D" id="3.40.50.880">
    <property type="match status" value="1"/>
</dbReference>
<feature type="region of interest" description="Disordered" evidence="1">
    <location>
        <begin position="291"/>
        <end position="316"/>
    </location>
</feature>
<dbReference type="AlphaFoldDB" id="B4D769"/>
<protein>
    <recommendedName>
        <fullName evidence="3">ThuA-like domain-containing protein</fullName>
    </recommendedName>
</protein>
<evidence type="ECO:0000256" key="1">
    <source>
        <dbReference type="SAM" id="MobiDB-lite"/>
    </source>
</evidence>
<feature type="chain" id="PRO_5002802548" description="ThuA-like domain-containing protein" evidence="2">
    <location>
        <begin position="27"/>
        <end position="316"/>
    </location>
</feature>
<feature type="region of interest" description="Disordered" evidence="1">
    <location>
        <begin position="135"/>
        <end position="157"/>
    </location>
</feature>
<dbReference type="PANTHER" id="PTHR40469">
    <property type="entry name" value="SECRETED GLYCOSYL HYDROLASE"/>
    <property type="match status" value="1"/>
</dbReference>
<keyword evidence="2" id="KW-0732">Signal</keyword>
<evidence type="ECO:0000313" key="5">
    <source>
        <dbReference type="Proteomes" id="UP000005824"/>
    </source>
</evidence>
<proteinExistence type="predicted"/>
<feature type="signal peptide" evidence="2">
    <location>
        <begin position="1"/>
        <end position="26"/>
    </location>
</feature>
<dbReference type="eggNOG" id="COG3828">
    <property type="taxonomic scope" value="Bacteria"/>
</dbReference>
<sequence>MNRRSFLRTTTATTLGSFLLSRPVLAAGPKRKILFFSKSSGFEHSTISYKNGQPSFAEKQLQELGAKNNWEFTFSKDGSLFNPQYLAQFDALFFYTTGNLCAPGTDKNPPMSPEGKQAFLDYVASGKGFIGSHSASDTFHTNDEAQKGPDRYQNHGDEADPYIKMLGGEFIIHGKQQVAKMRCADPKFPGLASHADGFAFQEEWYSLKDFRKDLHVLLVQETESMEGPMYQRPAYPATWARPHGKGRVFYTSMGHREDVWTNPIFQDVLTGGISWALGDVQADITPNIDKVTPGALTNPAYQEPKPKAPAAPAPAK</sequence>
<evidence type="ECO:0000256" key="2">
    <source>
        <dbReference type="SAM" id="SignalP"/>
    </source>
</evidence>
<dbReference type="Proteomes" id="UP000005824">
    <property type="component" value="Unassembled WGS sequence"/>
</dbReference>
<evidence type="ECO:0000259" key="3">
    <source>
        <dbReference type="Pfam" id="PF06283"/>
    </source>
</evidence>
<dbReference type="PANTHER" id="PTHR40469:SF2">
    <property type="entry name" value="GALACTOSE-BINDING DOMAIN-LIKE SUPERFAMILY PROTEIN"/>
    <property type="match status" value="1"/>
</dbReference>
<name>B4D769_9BACT</name>
<comment type="caution">
    <text evidence="4">The sequence shown here is derived from an EMBL/GenBank/DDBJ whole genome shotgun (WGS) entry which is preliminary data.</text>
</comment>
<keyword evidence="5" id="KW-1185">Reference proteome</keyword>
<accession>B4D769</accession>
<dbReference type="STRING" id="497964.CfE428DRAFT_4759"/>
<dbReference type="SUPFAM" id="SSF52317">
    <property type="entry name" value="Class I glutamine amidotransferase-like"/>
    <property type="match status" value="1"/>
</dbReference>
<organism evidence="4 5">
    <name type="scientific">Chthoniobacter flavus Ellin428</name>
    <dbReference type="NCBI Taxonomy" id="497964"/>
    <lineage>
        <taxon>Bacteria</taxon>
        <taxon>Pseudomonadati</taxon>
        <taxon>Verrucomicrobiota</taxon>
        <taxon>Spartobacteria</taxon>
        <taxon>Chthoniobacterales</taxon>
        <taxon>Chthoniobacteraceae</taxon>
        <taxon>Chthoniobacter</taxon>
    </lineage>
</organism>
<dbReference type="InterPro" id="IPR029062">
    <property type="entry name" value="Class_I_gatase-like"/>
</dbReference>
<evidence type="ECO:0000313" key="4">
    <source>
        <dbReference type="EMBL" id="EDY17720.1"/>
    </source>
</evidence>
<feature type="compositionally biased region" description="Basic and acidic residues" evidence="1">
    <location>
        <begin position="140"/>
        <end position="157"/>
    </location>
</feature>
<dbReference type="Pfam" id="PF06283">
    <property type="entry name" value="ThuA"/>
    <property type="match status" value="1"/>
</dbReference>
<reference evidence="4 5" key="1">
    <citation type="journal article" date="2011" name="J. Bacteriol.">
        <title>Genome sequence of Chthoniobacter flavus Ellin428, an aerobic heterotrophic soil bacterium.</title>
        <authorList>
            <person name="Kant R."/>
            <person name="van Passel M.W."/>
            <person name="Palva A."/>
            <person name="Lucas S."/>
            <person name="Lapidus A."/>
            <person name="Glavina Del Rio T."/>
            <person name="Dalin E."/>
            <person name="Tice H."/>
            <person name="Bruce D."/>
            <person name="Goodwin L."/>
            <person name="Pitluck S."/>
            <person name="Larimer F.W."/>
            <person name="Land M.L."/>
            <person name="Hauser L."/>
            <person name="Sangwan P."/>
            <person name="de Vos W.M."/>
            <person name="Janssen P.H."/>
            <person name="Smidt H."/>
        </authorList>
    </citation>
    <scope>NUCLEOTIDE SEQUENCE [LARGE SCALE GENOMIC DNA]</scope>
    <source>
        <strain evidence="4 5">Ellin428</strain>
    </source>
</reference>
<gene>
    <name evidence="4" type="ORF">CfE428DRAFT_4759</name>
</gene>